<reference evidence="2 3" key="1">
    <citation type="submission" date="2018-06" db="EMBL/GenBank/DDBJ databases">
        <title>Complete Genomes of Monosporascus.</title>
        <authorList>
            <person name="Robinson A.J."/>
            <person name="Natvig D.O."/>
        </authorList>
    </citation>
    <scope>NUCLEOTIDE SEQUENCE [LARGE SCALE GENOMIC DNA]</scope>
    <source>
        <strain evidence="2 3">CBS 609.92</strain>
    </source>
</reference>
<feature type="region of interest" description="Disordered" evidence="1">
    <location>
        <begin position="307"/>
        <end position="333"/>
    </location>
</feature>
<evidence type="ECO:0000313" key="2">
    <source>
        <dbReference type="EMBL" id="RYO91965.1"/>
    </source>
</evidence>
<organism evidence="2 3">
    <name type="scientific">Monosporascus cannonballus</name>
    <dbReference type="NCBI Taxonomy" id="155416"/>
    <lineage>
        <taxon>Eukaryota</taxon>
        <taxon>Fungi</taxon>
        <taxon>Dikarya</taxon>
        <taxon>Ascomycota</taxon>
        <taxon>Pezizomycotina</taxon>
        <taxon>Sordariomycetes</taxon>
        <taxon>Xylariomycetidae</taxon>
        <taxon>Xylariales</taxon>
        <taxon>Xylariales incertae sedis</taxon>
        <taxon>Monosporascus</taxon>
    </lineage>
</organism>
<evidence type="ECO:0000313" key="3">
    <source>
        <dbReference type="Proteomes" id="UP000294003"/>
    </source>
</evidence>
<protein>
    <submittedName>
        <fullName evidence="2">Uncharacterized protein</fullName>
    </submittedName>
</protein>
<evidence type="ECO:0000256" key="1">
    <source>
        <dbReference type="SAM" id="MobiDB-lite"/>
    </source>
</evidence>
<sequence>MIEQTATPVLASIRPSSPPPVHFRAMPISDDETPRAFTHDWCGLEAYFTRSFVTFHFINITNYTGETIGKGELKIDHNTWWEVVKEKNLLSDIALFRIMDRILLRCAYIDEFMSFKYGRNLPTSADPCYYWLGPDVEFDCLLFRRGILRQWEISPDKINRKEYEPKKDIFVKMYGLGRHDLEFIQGHKIAAERSEMITTIECFHTLQVFLGPQEVSDVSRQLSFCSFAIRDVRKAHGRPGTTDAERKILAEARRREFTIAKILVDSLWDDVRECPSPKIVRTLPRQDRGRPGDWKSLSETKQKQLLGGNPSLIRRFVGDRPDPSSRSRPAYQY</sequence>
<dbReference type="Proteomes" id="UP000294003">
    <property type="component" value="Unassembled WGS sequence"/>
</dbReference>
<accession>A0ABY0HFL9</accession>
<feature type="region of interest" description="Disordered" evidence="1">
    <location>
        <begin position="282"/>
        <end position="301"/>
    </location>
</feature>
<name>A0ABY0HFL9_9PEZI</name>
<comment type="caution">
    <text evidence="2">The sequence shown here is derived from an EMBL/GenBank/DDBJ whole genome shotgun (WGS) entry which is preliminary data.</text>
</comment>
<gene>
    <name evidence="2" type="ORF">DL762_001903</name>
</gene>
<dbReference type="EMBL" id="QJNS01000034">
    <property type="protein sequence ID" value="RYO91965.1"/>
    <property type="molecule type" value="Genomic_DNA"/>
</dbReference>
<keyword evidence="3" id="KW-1185">Reference proteome</keyword>
<feature type="compositionally biased region" description="Basic and acidic residues" evidence="1">
    <location>
        <begin position="284"/>
        <end position="301"/>
    </location>
</feature>
<feature type="compositionally biased region" description="Basic and acidic residues" evidence="1">
    <location>
        <begin position="316"/>
        <end position="325"/>
    </location>
</feature>
<proteinExistence type="predicted"/>